<keyword evidence="7" id="KW-0472">Membrane</keyword>
<keyword evidence="7" id="KW-1133">Transmembrane helix</keyword>
<evidence type="ECO:0000256" key="7">
    <source>
        <dbReference type="SAM" id="Phobius"/>
    </source>
</evidence>
<evidence type="ECO:0000313" key="10">
    <source>
        <dbReference type="EMBL" id="MDC2889504.1"/>
    </source>
</evidence>
<keyword evidence="7" id="KW-0812">Transmembrane</keyword>
<evidence type="ECO:0000256" key="5">
    <source>
        <dbReference type="ARBA" id="ARBA00022679"/>
    </source>
</evidence>
<evidence type="ECO:0000256" key="1">
    <source>
        <dbReference type="ARBA" id="ARBA00000085"/>
    </source>
</evidence>
<comment type="catalytic activity">
    <reaction evidence="1">
        <text>ATP + protein L-histidine = ADP + protein N-phospho-L-histidine.</text>
        <dbReference type="EC" id="2.7.13.3"/>
    </reaction>
</comment>
<dbReference type="Proteomes" id="UP001528411">
    <property type="component" value="Unassembled WGS sequence"/>
</dbReference>
<dbReference type="InterPro" id="IPR003660">
    <property type="entry name" value="HAMP_dom"/>
</dbReference>
<keyword evidence="10" id="KW-0547">Nucleotide-binding</keyword>
<dbReference type="InterPro" id="IPR003661">
    <property type="entry name" value="HisK_dim/P_dom"/>
</dbReference>
<dbReference type="PROSITE" id="PS50885">
    <property type="entry name" value="HAMP"/>
    <property type="match status" value="1"/>
</dbReference>
<sequence>MAVIKSIENYRRLFGIRCGYFRELHLSDLQSKPRFLTVLSISILLFVFIPVTFSAVYFINNTYQDALVRAQNNVDLEAKTTALEVKNKLATLHYELLTFSQSPVMGEVAVNLLYSQFVVKQLQKLVQRNTLITGAFIADGSDFIVEGYPYEILRIGTGEFQKMTNKLISIAVDDNTSKLLILDHQTLTTDYMELLNDGANILFYLPLKKKVDSLVSPFKVTAGLFVLIDTDKLTTAKLSSDGLPDIIEMDIGGRKVMADEKQTGVDYLVANTSTDLTLSHFDKEEPHQLNLTYYSATSHYTTDIESAVINTLIFMLIMLIVVLLALAFFASHITGPLRHLLDFSRRLSKGNYTEFDYDANYQEFNELISHLNGMATTIQKQLSGLEKEKENAEASEKIKARFLANMSHEIRTPLNGILGLLNMLDKHELDHQAKDWVTASLSTSNLLLHIVNDILDFSKLEEDKVEIERTTFSVREIVASVINPHESLIEDKGLSLTINFEHNMREFWIGDPMRISQVLLNLISNATKFTNVGGIRLNVSAIFIHHQWFLELEIVDTGIGISAEQQSKLFQSFQQADISTTRKFGGTGLGLSIAHKLVHLMGARSALKVKSVKVPLLKYQWLYSKHSKKNSLKIYMFTCQI</sequence>
<dbReference type="PANTHER" id="PTHR43047:SF71">
    <property type="entry name" value="HISTIDINE KINASE CONTAINING CHEY-HOMOLOGOUS RECEIVER DOMAIN-RELATED"/>
    <property type="match status" value="1"/>
</dbReference>
<dbReference type="SMART" id="SM00388">
    <property type="entry name" value="HisKA"/>
    <property type="match status" value="1"/>
</dbReference>
<evidence type="ECO:0000256" key="6">
    <source>
        <dbReference type="ARBA" id="ARBA00022777"/>
    </source>
</evidence>
<dbReference type="PRINTS" id="PR00344">
    <property type="entry name" value="BCTRLSENSOR"/>
</dbReference>
<comment type="subcellular location">
    <subcellularLocation>
        <location evidence="2">Membrane</location>
    </subcellularLocation>
</comment>
<evidence type="ECO:0000259" key="8">
    <source>
        <dbReference type="PROSITE" id="PS50109"/>
    </source>
</evidence>
<dbReference type="PANTHER" id="PTHR43047">
    <property type="entry name" value="TWO-COMPONENT HISTIDINE PROTEIN KINASE"/>
    <property type="match status" value="1"/>
</dbReference>
<dbReference type="InterPro" id="IPR005467">
    <property type="entry name" value="His_kinase_dom"/>
</dbReference>
<feature type="domain" description="HAMP" evidence="9">
    <location>
        <begin position="331"/>
        <end position="383"/>
    </location>
</feature>
<keyword evidence="4" id="KW-0597">Phosphoprotein</keyword>
<comment type="caution">
    <text evidence="10">The sequence shown here is derived from an EMBL/GenBank/DDBJ whole genome shotgun (WGS) entry which is preliminary data.</text>
</comment>
<feature type="transmembrane region" description="Helical" evidence="7">
    <location>
        <begin position="35"/>
        <end position="59"/>
    </location>
</feature>
<dbReference type="InterPro" id="IPR003594">
    <property type="entry name" value="HATPase_dom"/>
</dbReference>
<dbReference type="Gene3D" id="6.10.340.10">
    <property type="match status" value="1"/>
</dbReference>
<keyword evidence="5" id="KW-0808">Transferase</keyword>
<dbReference type="SUPFAM" id="SSF47384">
    <property type="entry name" value="Homodimeric domain of signal transducing histidine kinase"/>
    <property type="match status" value="1"/>
</dbReference>
<dbReference type="EMBL" id="JAQOMS010000002">
    <property type="protein sequence ID" value="MDC2889504.1"/>
    <property type="molecule type" value="Genomic_DNA"/>
</dbReference>
<dbReference type="InterPro" id="IPR036890">
    <property type="entry name" value="HATPase_C_sf"/>
</dbReference>
<dbReference type="CDD" id="cd00082">
    <property type="entry name" value="HisKA"/>
    <property type="match status" value="1"/>
</dbReference>
<evidence type="ECO:0000256" key="4">
    <source>
        <dbReference type="ARBA" id="ARBA00022553"/>
    </source>
</evidence>
<protein>
    <recommendedName>
        <fullName evidence="3">histidine kinase</fullName>
        <ecNumber evidence="3">2.7.13.3</ecNumber>
    </recommendedName>
</protein>
<reference evidence="10 11" key="1">
    <citation type="submission" date="2023-01" db="EMBL/GenBank/DDBJ databases">
        <title>Psychrosphaera sp. nov., isolated from marine algae.</title>
        <authorList>
            <person name="Bayburt H."/>
            <person name="Choi B.J."/>
            <person name="Kim J.M."/>
            <person name="Choi D.G."/>
            <person name="Jeon C.O."/>
        </authorList>
    </citation>
    <scope>NUCLEOTIDE SEQUENCE [LARGE SCALE GENOMIC DNA]</scope>
    <source>
        <strain evidence="10 11">G1-22</strain>
    </source>
</reference>
<evidence type="ECO:0000259" key="9">
    <source>
        <dbReference type="PROSITE" id="PS50885"/>
    </source>
</evidence>
<dbReference type="Pfam" id="PF00512">
    <property type="entry name" value="HisKA"/>
    <property type="match status" value="1"/>
</dbReference>
<dbReference type="InterPro" id="IPR004358">
    <property type="entry name" value="Sig_transdc_His_kin-like_C"/>
</dbReference>
<dbReference type="InterPro" id="IPR036097">
    <property type="entry name" value="HisK_dim/P_sf"/>
</dbReference>
<name>A0ABT5FEM3_9GAMM</name>
<dbReference type="Gene3D" id="1.10.287.130">
    <property type="match status" value="1"/>
</dbReference>
<keyword evidence="10" id="KW-0067">ATP-binding</keyword>
<feature type="transmembrane region" description="Helical" evidence="7">
    <location>
        <begin position="307"/>
        <end position="330"/>
    </location>
</feature>
<dbReference type="Gene3D" id="3.30.565.10">
    <property type="entry name" value="Histidine kinase-like ATPase, C-terminal domain"/>
    <property type="match status" value="1"/>
</dbReference>
<keyword evidence="11" id="KW-1185">Reference proteome</keyword>
<dbReference type="SUPFAM" id="SSF55874">
    <property type="entry name" value="ATPase domain of HSP90 chaperone/DNA topoisomerase II/histidine kinase"/>
    <property type="match status" value="1"/>
</dbReference>
<organism evidence="10 11">
    <name type="scientific">Psychrosphaera algicola</name>
    <dbReference type="NCBI Taxonomy" id="3023714"/>
    <lineage>
        <taxon>Bacteria</taxon>
        <taxon>Pseudomonadati</taxon>
        <taxon>Pseudomonadota</taxon>
        <taxon>Gammaproteobacteria</taxon>
        <taxon>Alteromonadales</taxon>
        <taxon>Pseudoalteromonadaceae</taxon>
        <taxon>Psychrosphaera</taxon>
    </lineage>
</organism>
<dbReference type="GO" id="GO:0005524">
    <property type="term" value="F:ATP binding"/>
    <property type="evidence" value="ECO:0007669"/>
    <property type="project" value="UniProtKB-KW"/>
</dbReference>
<keyword evidence="6" id="KW-0418">Kinase</keyword>
<dbReference type="RefSeq" id="WP_272180928.1">
    <property type="nucleotide sequence ID" value="NZ_JAQOMS010000002.1"/>
</dbReference>
<evidence type="ECO:0000256" key="2">
    <source>
        <dbReference type="ARBA" id="ARBA00004370"/>
    </source>
</evidence>
<evidence type="ECO:0000256" key="3">
    <source>
        <dbReference type="ARBA" id="ARBA00012438"/>
    </source>
</evidence>
<dbReference type="Pfam" id="PF02518">
    <property type="entry name" value="HATPase_c"/>
    <property type="match status" value="1"/>
</dbReference>
<evidence type="ECO:0000313" key="11">
    <source>
        <dbReference type="Proteomes" id="UP001528411"/>
    </source>
</evidence>
<dbReference type="EC" id="2.7.13.3" evidence="3"/>
<accession>A0ABT5FEM3</accession>
<dbReference type="CDD" id="cd16922">
    <property type="entry name" value="HATPase_EvgS-ArcB-TorS-like"/>
    <property type="match status" value="1"/>
</dbReference>
<dbReference type="SMART" id="SM00387">
    <property type="entry name" value="HATPase_c"/>
    <property type="match status" value="1"/>
</dbReference>
<feature type="domain" description="Histidine kinase" evidence="8">
    <location>
        <begin position="405"/>
        <end position="611"/>
    </location>
</feature>
<dbReference type="PROSITE" id="PS50109">
    <property type="entry name" value="HIS_KIN"/>
    <property type="match status" value="1"/>
</dbReference>
<gene>
    <name evidence="10" type="ORF">PN838_12885</name>
</gene>
<proteinExistence type="predicted"/>